<dbReference type="InterPro" id="IPR038770">
    <property type="entry name" value="Na+/solute_symporter_sf"/>
</dbReference>
<keyword evidence="3" id="KW-0813">Transport</keyword>
<feature type="transmembrane region" description="Helical" evidence="8">
    <location>
        <begin position="533"/>
        <end position="556"/>
    </location>
</feature>
<sequence>MQRKSLWLDCDPGQNERLNLLGVSTVAGNQTIDKTTRNALQILELSGLQHIVEVYKGQGSALLLPPQTCPEIHGTSGMDCTFILPPVVKAACPQKAVLKLAEVLENAPEPITIVCTGPLTNIALLISLYPELKPKIEQLVLMGGSVGVGNIQPAAEYNILIDPESARIVFESGLNKIVMVPLEVTHTALSTSSVLNRISDMKSNFSMLMVDFLTFFGKTYLSVFGMPDPPVHDPTAVAYLISPEIFTTKLMRVDIETQSKYCNGRTVCDIYNMSPLPKNVHVALSMDVEEFWNLMVSALERSNQQSSLNSVHETKRMTGSSVVSGGGPTDENITIFLVQLCIVVTLSRVLAWLFRYIKQPAVIAEVVAGIILGPSALGRIDGYVHYIFPPTTHNPACTYPANGGKVVDRDSTSDLNLQHALAAYGPIDVLSVFANFGLILFMFIIGLELDTSVMKRNLKEGLAISISAMVLPFGFGSAIAYAIWTTIGTPTNPNVQFSTFLVFVSVAMSITAFPVLARILSETRLMDTKIGNLALAAAALNDVIAWILLAVVVGIANAQSSLGALYTLLILVGFVAVMILIVRPLLTALAKSRYMVSETGELTLDVVAAFLIGIFVCAWFTQIIGVDVIFGGFVMGVAVPRVNHLPERFLKSIEDIVVVLLLPLYFTNSGLKTNIGTLSEARSWGIVALVITAACCGKIWAGLFSARFAAKATWRESWTIGFLMNTKGLVELIVLNVGLQAGVLNTEVFTVFVLMALITTFITSPAVHFIYLRKRKQRETEGDGYKGLMSIRDVSVIPWVTDVLPSLLARDKIDLRLFILKEISDRPSTYMVTEFSQMLASLGVKRRGENTANKALATRAGENCKISGKILASARLSHDLLQKCIHKTQDIVITEIKIAPHALSLTRPRSETNKVNLIKSSSIADHLINHYDQGLGIFIHKTDIKNTCTKVLFVYEGRSCETLSLDFVTNLVNNNTDISVLCLASNDSMLKMPEREGCTTLLVDSPTESFTAHEEHCDLIIMGGDRSSNLSFRSAALRDSPTPILMLFPPVVGEMDSRRSFQLNEFDMQEVQPPSLNV</sequence>
<gene>
    <name evidence="11" type="ORF">PROFUN_15620</name>
</gene>
<feature type="transmembrane region" description="Helical" evidence="8">
    <location>
        <begin position="361"/>
        <end position="380"/>
    </location>
</feature>
<evidence type="ECO:0000256" key="4">
    <source>
        <dbReference type="ARBA" id="ARBA00022692"/>
    </source>
</evidence>
<evidence type="ECO:0000256" key="8">
    <source>
        <dbReference type="SAM" id="Phobius"/>
    </source>
</evidence>
<evidence type="ECO:0000256" key="5">
    <source>
        <dbReference type="ARBA" id="ARBA00022989"/>
    </source>
</evidence>
<dbReference type="InterPro" id="IPR001910">
    <property type="entry name" value="Inosine/uridine_hydrolase_dom"/>
</dbReference>
<dbReference type="GO" id="GO:0016799">
    <property type="term" value="F:hydrolase activity, hydrolyzing N-glycosyl compounds"/>
    <property type="evidence" value="ECO:0007669"/>
    <property type="project" value="InterPro"/>
</dbReference>
<dbReference type="SUPFAM" id="SSF53590">
    <property type="entry name" value="Nucleoside hydrolase"/>
    <property type="match status" value="1"/>
</dbReference>
<dbReference type="InterPro" id="IPR050794">
    <property type="entry name" value="CPA2_transporter"/>
</dbReference>
<comment type="similarity">
    <text evidence="2">Belongs to the IUNH family.</text>
</comment>
<evidence type="ECO:0000256" key="1">
    <source>
        <dbReference type="ARBA" id="ARBA00004141"/>
    </source>
</evidence>
<comment type="subcellular location">
    <subcellularLocation>
        <location evidence="1">Membrane</location>
        <topology evidence="1">Multi-pass membrane protein</topology>
    </subcellularLocation>
</comment>
<dbReference type="InterPro" id="IPR006153">
    <property type="entry name" value="Cation/H_exchanger_TM"/>
</dbReference>
<dbReference type="AlphaFoldDB" id="A0A2P6MVN2"/>
<feature type="transmembrane region" description="Helical" evidence="8">
    <location>
        <begin position="333"/>
        <end position="354"/>
    </location>
</feature>
<dbReference type="PANTHER" id="PTHR32468">
    <property type="entry name" value="CATION/H + ANTIPORTER"/>
    <property type="match status" value="1"/>
</dbReference>
<evidence type="ECO:0000256" key="3">
    <source>
        <dbReference type="ARBA" id="ARBA00022448"/>
    </source>
</evidence>
<dbReference type="OrthoDB" id="432381at2759"/>
<organism evidence="11 12">
    <name type="scientific">Planoprotostelium fungivorum</name>
    <dbReference type="NCBI Taxonomy" id="1890364"/>
    <lineage>
        <taxon>Eukaryota</taxon>
        <taxon>Amoebozoa</taxon>
        <taxon>Evosea</taxon>
        <taxon>Variosea</taxon>
        <taxon>Cavosteliida</taxon>
        <taxon>Cavosteliaceae</taxon>
        <taxon>Planoprotostelium</taxon>
    </lineage>
</organism>
<feature type="transmembrane region" description="Helical" evidence="8">
    <location>
        <begin position="562"/>
        <end position="582"/>
    </location>
</feature>
<dbReference type="GO" id="GO:0015297">
    <property type="term" value="F:antiporter activity"/>
    <property type="evidence" value="ECO:0007669"/>
    <property type="project" value="InterPro"/>
</dbReference>
<evidence type="ECO:0000313" key="12">
    <source>
        <dbReference type="Proteomes" id="UP000241769"/>
    </source>
</evidence>
<dbReference type="Gene3D" id="1.20.1530.20">
    <property type="match status" value="1"/>
</dbReference>
<keyword evidence="5 8" id="KW-1133">Transmembrane helix</keyword>
<feature type="transmembrane region" description="Helical" evidence="8">
    <location>
        <begin position="496"/>
        <end position="521"/>
    </location>
</feature>
<feature type="transmembrane region" description="Helical" evidence="8">
    <location>
        <begin position="683"/>
        <end position="706"/>
    </location>
</feature>
<name>A0A2P6MVN2_9EUKA</name>
<keyword evidence="7 8" id="KW-0472">Membrane</keyword>
<comment type="caution">
    <text evidence="11">The sequence shown here is derived from an EMBL/GenBank/DDBJ whole genome shotgun (WGS) entry which is preliminary data.</text>
</comment>
<keyword evidence="4 8" id="KW-0812">Transmembrane</keyword>
<dbReference type="Pfam" id="PF00999">
    <property type="entry name" value="Na_H_Exchanger"/>
    <property type="match status" value="1"/>
</dbReference>
<dbReference type="PANTHER" id="PTHR32468:SF0">
    <property type="entry name" value="K(+)_H(+) ANTIPORTER 1"/>
    <property type="match status" value="1"/>
</dbReference>
<proteinExistence type="inferred from homology"/>
<protein>
    <recommendedName>
        <fullName evidence="13">Cation/H+ exchanger domain-containing protein</fullName>
    </recommendedName>
</protein>
<feature type="transmembrane region" description="Helical" evidence="8">
    <location>
        <begin position="718"/>
        <end position="739"/>
    </location>
</feature>
<feature type="transmembrane region" description="Helical" evidence="8">
    <location>
        <begin position="461"/>
        <end position="484"/>
    </location>
</feature>
<dbReference type="InterPro" id="IPR036452">
    <property type="entry name" value="Ribo_hydro-like"/>
</dbReference>
<dbReference type="Pfam" id="PF01156">
    <property type="entry name" value="IU_nuc_hydro"/>
    <property type="match status" value="1"/>
</dbReference>
<feature type="domain" description="Cation/H+ exchanger transmembrane" evidence="9">
    <location>
        <begin position="349"/>
        <end position="769"/>
    </location>
</feature>
<dbReference type="Proteomes" id="UP000241769">
    <property type="component" value="Unassembled WGS sequence"/>
</dbReference>
<dbReference type="EMBL" id="MDYQ01000366">
    <property type="protein sequence ID" value="PRP75706.1"/>
    <property type="molecule type" value="Genomic_DNA"/>
</dbReference>
<evidence type="ECO:0008006" key="13">
    <source>
        <dbReference type="Google" id="ProtNLM"/>
    </source>
</evidence>
<feature type="transmembrane region" description="Helical" evidence="8">
    <location>
        <begin position="429"/>
        <end position="449"/>
    </location>
</feature>
<reference evidence="11 12" key="1">
    <citation type="journal article" date="2018" name="Genome Biol. Evol.">
        <title>Multiple Roots of Fruiting Body Formation in Amoebozoa.</title>
        <authorList>
            <person name="Hillmann F."/>
            <person name="Forbes G."/>
            <person name="Novohradska S."/>
            <person name="Ferling I."/>
            <person name="Riege K."/>
            <person name="Groth M."/>
            <person name="Westermann M."/>
            <person name="Marz M."/>
            <person name="Spaller T."/>
            <person name="Winckler T."/>
            <person name="Schaap P."/>
            <person name="Glockner G."/>
        </authorList>
    </citation>
    <scope>NUCLEOTIDE SEQUENCE [LARGE SCALE GENOMIC DNA]</scope>
    <source>
        <strain evidence="11 12">Jena</strain>
    </source>
</reference>
<evidence type="ECO:0000256" key="6">
    <source>
        <dbReference type="ARBA" id="ARBA00023065"/>
    </source>
</evidence>
<feature type="domain" description="Inosine/uridine-preferring nucleoside hydrolase" evidence="10">
    <location>
        <begin position="7"/>
        <end position="293"/>
    </location>
</feature>
<dbReference type="GO" id="GO:1902600">
    <property type="term" value="P:proton transmembrane transport"/>
    <property type="evidence" value="ECO:0007669"/>
    <property type="project" value="InterPro"/>
</dbReference>
<keyword evidence="6" id="KW-0406">Ion transport</keyword>
<evidence type="ECO:0000313" key="11">
    <source>
        <dbReference type="EMBL" id="PRP75706.1"/>
    </source>
</evidence>
<evidence type="ECO:0000259" key="9">
    <source>
        <dbReference type="Pfam" id="PF00999"/>
    </source>
</evidence>
<accession>A0A2P6MVN2</accession>
<keyword evidence="12" id="KW-1185">Reference proteome</keyword>
<dbReference type="CDD" id="cd02651">
    <property type="entry name" value="nuc_hydro_IU_UC_XIUA"/>
    <property type="match status" value="1"/>
</dbReference>
<dbReference type="GO" id="GO:0016020">
    <property type="term" value="C:membrane"/>
    <property type="evidence" value="ECO:0007669"/>
    <property type="project" value="UniProtKB-SubCell"/>
</dbReference>
<feature type="transmembrane region" description="Helical" evidence="8">
    <location>
        <begin position="751"/>
        <end position="772"/>
    </location>
</feature>
<evidence type="ECO:0000256" key="2">
    <source>
        <dbReference type="ARBA" id="ARBA00009176"/>
    </source>
</evidence>
<evidence type="ECO:0000256" key="7">
    <source>
        <dbReference type="ARBA" id="ARBA00023136"/>
    </source>
</evidence>
<evidence type="ECO:0000259" key="10">
    <source>
        <dbReference type="Pfam" id="PF01156"/>
    </source>
</evidence>
<dbReference type="Gene3D" id="3.90.245.10">
    <property type="entry name" value="Ribonucleoside hydrolase-like"/>
    <property type="match status" value="1"/>
</dbReference>
<dbReference type="InParanoid" id="A0A2P6MVN2"/>
<feature type="transmembrane region" description="Helical" evidence="8">
    <location>
        <begin position="602"/>
        <end position="622"/>
    </location>
</feature>